<comment type="caution">
    <text evidence="2">The sequence shown here is derived from an EMBL/GenBank/DDBJ whole genome shotgun (WGS) entry which is preliminary data.</text>
</comment>
<proteinExistence type="predicted"/>
<evidence type="ECO:0000313" key="3">
    <source>
        <dbReference type="Proteomes" id="UP000321722"/>
    </source>
</evidence>
<sequence>MQNRFKFRAWDSIAKEYIFDSYALYELFVNDIDNSYQVEQCTGLKDKNGKLIYEGDIVEVTSPENWNIFDEYSNSEILGKGVVVTKPGCAFIKKNDIDGEEKKYYFALYSVVEDASVEVIGNIHENSELLEGNK</sequence>
<dbReference type="EMBL" id="BJUI01000016">
    <property type="protein sequence ID" value="GEK42259.1"/>
    <property type="molecule type" value="Genomic_DNA"/>
</dbReference>
<name>A0A510WSR5_9LACO</name>
<organism evidence="2 3">
    <name type="scientific">Ligilactobacillus aviarius</name>
    <dbReference type="NCBI Taxonomy" id="1606"/>
    <lineage>
        <taxon>Bacteria</taxon>
        <taxon>Bacillati</taxon>
        <taxon>Bacillota</taxon>
        <taxon>Bacilli</taxon>
        <taxon>Lactobacillales</taxon>
        <taxon>Lactobacillaceae</taxon>
        <taxon>Ligilactobacillus</taxon>
    </lineage>
</organism>
<dbReference type="Gene3D" id="2.30.30.290">
    <property type="entry name" value="YopX-like domains"/>
    <property type="match status" value="1"/>
</dbReference>
<evidence type="ECO:0000259" key="1">
    <source>
        <dbReference type="Pfam" id="PF09643"/>
    </source>
</evidence>
<accession>A0A510WSR5</accession>
<dbReference type="NCBIfam" id="TIGR01671">
    <property type="entry name" value="phage_TIGR01671"/>
    <property type="match status" value="1"/>
</dbReference>
<dbReference type="InterPro" id="IPR023385">
    <property type="entry name" value="YopX-like_C"/>
</dbReference>
<dbReference type="InterPro" id="IPR019096">
    <property type="entry name" value="YopX_protein"/>
</dbReference>
<dbReference type="AlphaFoldDB" id="A0A510WSR5"/>
<dbReference type="Proteomes" id="UP000321722">
    <property type="component" value="Unassembled WGS sequence"/>
</dbReference>
<keyword evidence="3" id="KW-1185">Reference proteome</keyword>
<gene>
    <name evidence="2" type="ORF">LAV01_10910</name>
</gene>
<dbReference type="RefSeq" id="WP_057827512.1">
    <property type="nucleotide sequence ID" value="NZ_BAAACL010000017.1"/>
</dbReference>
<evidence type="ECO:0000313" key="2">
    <source>
        <dbReference type="EMBL" id="GEK42259.1"/>
    </source>
</evidence>
<feature type="domain" description="YopX protein" evidence="1">
    <location>
        <begin position="35"/>
        <end position="131"/>
    </location>
</feature>
<dbReference type="SUPFAM" id="SSF159006">
    <property type="entry name" value="YopX-like"/>
    <property type="match status" value="1"/>
</dbReference>
<dbReference type="Pfam" id="PF09643">
    <property type="entry name" value="YopX"/>
    <property type="match status" value="1"/>
</dbReference>
<protein>
    <recommendedName>
        <fullName evidence="1">YopX protein domain-containing protein</fullName>
    </recommendedName>
</protein>
<dbReference type="GeneID" id="29933876"/>
<reference evidence="2 3" key="1">
    <citation type="submission" date="2019-07" db="EMBL/GenBank/DDBJ databases">
        <title>Whole genome shotgun sequence of Lactobacillus aviarius subsp. aviarius NBRC 102162.</title>
        <authorList>
            <person name="Hosoyama A."/>
            <person name="Uohara A."/>
            <person name="Ohji S."/>
            <person name="Ichikawa N."/>
        </authorList>
    </citation>
    <scope>NUCLEOTIDE SEQUENCE [LARGE SCALE GENOMIC DNA]</scope>
    <source>
        <strain evidence="2 3">NBRC 102162</strain>
    </source>
</reference>
<dbReference type="InterPro" id="IPR010024">
    <property type="entry name" value="CHP16711"/>
</dbReference>